<dbReference type="NCBIfam" id="NF004832">
    <property type="entry name" value="PRK06184.1"/>
    <property type="match status" value="1"/>
</dbReference>
<dbReference type="SUPFAM" id="SSF51905">
    <property type="entry name" value="FAD/NAD(P)-binding domain"/>
    <property type="match status" value="1"/>
</dbReference>
<keyword evidence="2" id="KW-0285">Flavoprotein</keyword>
<feature type="domain" description="FAD-binding" evidence="4">
    <location>
        <begin position="13"/>
        <end position="352"/>
    </location>
</feature>
<dbReference type="Pfam" id="PF01494">
    <property type="entry name" value="FAD_binding_3"/>
    <property type="match status" value="1"/>
</dbReference>
<comment type="caution">
    <text evidence="5">The sequence shown here is derived from an EMBL/GenBank/DDBJ whole genome shotgun (WGS) entry which is preliminary data.</text>
</comment>
<dbReference type="Proteomes" id="UP000308697">
    <property type="component" value="Unassembled WGS sequence"/>
</dbReference>
<dbReference type="Gene3D" id="3.40.30.120">
    <property type="match status" value="1"/>
</dbReference>
<dbReference type="PRINTS" id="PR00420">
    <property type="entry name" value="RNGMNOXGNASE"/>
</dbReference>
<dbReference type="GO" id="GO:0071949">
    <property type="term" value="F:FAD binding"/>
    <property type="evidence" value="ECO:0007669"/>
    <property type="project" value="InterPro"/>
</dbReference>
<dbReference type="InterPro" id="IPR036188">
    <property type="entry name" value="FAD/NAD-bd_sf"/>
</dbReference>
<dbReference type="OrthoDB" id="8670884at2"/>
<evidence type="ECO:0000256" key="3">
    <source>
        <dbReference type="ARBA" id="ARBA00022827"/>
    </source>
</evidence>
<dbReference type="InterPro" id="IPR002938">
    <property type="entry name" value="FAD-bd"/>
</dbReference>
<name>A0A4U0MSZ4_9ACTN</name>
<reference evidence="5 6" key="1">
    <citation type="submission" date="2019-04" db="EMBL/GenBank/DDBJ databases">
        <title>Streptomyces piniterrae sp. nov., a heliquinomycin-producing actinomycete isolated from rhizosphere soil of Pinus yunnanensis.</title>
        <authorList>
            <person name="Zhuang X."/>
            <person name="Zhao J."/>
        </authorList>
    </citation>
    <scope>NUCLEOTIDE SEQUENCE [LARGE SCALE GENOMIC DNA]</scope>
    <source>
        <strain evidence="6">jys28</strain>
    </source>
</reference>
<gene>
    <name evidence="5" type="ORF">FCH28_31135</name>
</gene>
<dbReference type="InterPro" id="IPR050641">
    <property type="entry name" value="RIFMO-like"/>
</dbReference>
<comment type="cofactor">
    <cofactor evidence="1">
        <name>FAD</name>
        <dbReference type="ChEBI" id="CHEBI:57692"/>
    </cofactor>
</comment>
<dbReference type="AlphaFoldDB" id="A0A4U0MSZ4"/>
<dbReference type="EMBL" id="SUMB01000013">
    <property type="protein sequence ID" value="TJZ44065.1"/>
    <property type="molecule type" value="Genomic_DNA"/>
</dbReference>
<accession>A0A4U0MSZ4</accession>
<dbReference type="RefSeq" id="WP_136743529.1">
    <property type="nucleotide sequence ID" value="NZ_SUMB01000013.1"/>
</dbReference>
<dbReference type="Gene3D" id="3.50.50.60">
    <property type="entry name" value="FAD/NAD(P)-binding domain"/>
    <property type="match status" value="1"/>
</dbReference>
<keyword evidence="3" id="KW-0274">FAD</keyword>
<evidence type="ECO:0000313" key="6">
    <source>
        <dbReference type="Proteomes" id="UP000308697"/>
    </source>
</evidence>
<proteinExistence type="predicted"/>
<protein>
    <submittedName>
        <fullName evidence="5">Pentachlorophenol monooxygenase</fullName>
    </submittedName>
</protein>
<evidence type="ECO:0000313" key="5">
    <source>
        <dbReference type="EMBL" id="TJZ44065.1"/>
    </source>
</evidence>
<evidence type="ECO:0000256" key="1">
    <source>
        <dbReference type="ARBA" id="ARBA00001974"/>
    </source>
</evidence>
<dbReference type="PANTHER" id="PTHR43004:SF19">
    <property type="entry name" value="BINDING MONOOXYGENASE, PUTATIVE (JCVI)-RELATED"/>
    <property type="match status" value="1"/>
</dbReference>
<organism evidence="5 6">
    <name type="scientific">Streptomyces piniterrae</name>
    <dbReference type="NCBI Taxonomy" id="2571125"/>
    <lineage>
        <taxon>Bacteria</taxon>
        <taxon>Bacillati</taxon>
        <taxon>Actinomycetota</taxon>
        <taxon>Actinomycetes</taxon>
        <taxon>Kitasatosporales</taxon>
        <taxon>Streptomycetaceae</taxon>
        <taxon>Streptomyces</taxon>
    </lineage>
</organism>
<keyword evidence="5" id="KW-0560">Oxidoreductase</keyword>
<evidence type="ECO:0000256" key="2">
    <source>
        <dbReference type="ARBA" id="ARBA00022630"/>
    </source>
</evidence>
<dbReference type="Gene3D" id="3.30.70.2450">
    <property type="match status" value="1"/>
</dbReference>
<evidence type="ECO:0000259" key="4">
    <source>
        <dbReference type="Pfam" id="PF01494"/>
    </source>
</evidence>
<dbReference type="PANTHER" id="PTHR43004">
    <property type="entry name" value="TRK SYSTEM POTASSIUM UPTAKE PROTEIN"/>
    <property type="match status" value="1"/>
</dbReference>
<keyword evidence="6" id="KW-1185">Reference proteome</keyword>
<sequence>MTAEIPLDGTGATEVLIVGAGPTGLTLACDLARRGVRAHLIEKSDHLFPGSRGKGLQPRTQEVFDDLGVIDEIRAGGAPFPPMQTWEGGERRGEWDLIDKAPGRTLSAYPRVWMIPQWRTQRILYERLLELGGSVEFETTLLNLEQTDDHVTVELAHPDGTSRTVTARYLVGADGGHSTVRHALGLRMTAADTRLRPSLVADVRIHGLDRDNWHVWPKAPGGPMLLCPLPGTEDFQFSAQFDIDRPHATHDVRTIIGSRSHLPASAVTHVRCASYYQPHAALAPRFKQGRVFLAGDAAHVHPPGGGQGLNTSVQDAYNLGWKLGQVLRHGADRRLLESYAAERLPVAAAVLKLSTRLYRVGRTPEVGSAHQAAHRGRMTNQLDVGYRESPLSREARRGTNLSALCAGDRAPDLPWPAGQECRANDGTPARRLFDLLRGPQFTLLAVAMDLPDAPRGVHAHQVDDSTVASVYGEGLFLVRPDGYVGLATHDPADVPAYLATVGLS</sequence>
<keyword evidence="5" id="KW-0503">Monooxygenase</keyword>
<dbReference type="GO" id="GO:0016709">
    <property type="term" value="F:oxidoreductase activity, acting on paired donors, with incorporation or reduction of molecular oxygen, NAD(P)H as one donor, and incorporation of one atom of oxygen"/>
    <property type="evidence" value="ECO:0007669"/>
    <property type="project" value="UniProtKB-ARBA"/>
</dbReference>